<dbReference type="EMBL" id="JAROAS010000001">
    <property type="protein sequence ID" value="MED4126728.1"/>
    <property type="molecule type" value="Genomic_DNA"/>
</dbReference>
<evidence type="ECO:0000256" key="1">
    <source>
        <dbReference type="ARBA" id="ARBA00022598"/>
    </source>
</evidence>
<dbReference type="RefSeq" id="WP_328235964.1">
    <property type="nucleotide sequence ID" value="NZ_JAROAS010000001.1"/>
</dbReference>
<gene>
    <name evidence="6" type="ORF">P5F74_01095</name>
</gene>
<evidence type="ECO:0000313" key="6">
    <source>
        <dbReference type="EMBL" id="MED4126728.1"/>
    </source>
</evidence>
<dbReference type="PANTHER" id="PTHR43585">
    <property type="entry name" value="FUMIPYRROLE BIOSYNTHESIS PROTEIN C"/>
    <property type="match status" value="1"/>
</dbReference>
<evidence type="ECO:0000313" key="7">
    <source>
        <dbReference type="Proteomes" id="UP001341820"/>
    </source>
</evidence>
<comment type="caution">
    <text evidence="6">The sequence shown here is derived from an EMBL/GenBank/DDBJ whole genome shotgun (WGS) entry which is preliminary data.</text>
</comment>
<name>A0ABU6NH39_9BACI</name>
<protein>
    <recommendedName>
        <fullName evidence="5">ATP-grasp domain-containing protein</fullName>
    </recommendedName>
</protein>
<organism evidence="6 7">
    <name type="scientific">Shouchella miscanthi</name>
    <dbReference type="NCBI Taxonomy" id="2598861"/>
    <lineage>
        <taxon>Bacteria</taxon>
        <taxon>Bacillati</taxon>
        <taxon>Bacillota</taxon>
        <taxon>Bacilli</taxon>
        <taxon>Bacillales</taxon>
        <taxon>Bacillaceae</taxon>
        <taxon>Shouchella</taxon>
    </lineage>
</organism>
<dbReference type="Gene3D" id="3.30.470.20">
    <property type="entry name" value="ATP-grasp fold, B domain"/>
    <property type="match status" value="1"/>
</dbReference>
<evidence type="ECO:0000256" key="2">
    <source>
        <dbReference type="ARBA" id="ARBA00022741"/>
    </source>
</evidence>
<proteinExistence type="predicted"/>
<sequence>MSILIISWDDHHRNPYNEWLQGLEDNVILICPQNKKKTFPNYFYKEIIGIDNWNKEELLQISKSLNVTYEFNLVIALDELDLEVAAIIRDELNIEGQRYENCINFRDKFVMKKTVQRMDLKHPKFAHCKNKYLIYNFLQVEGFPIVIKPLKGVGSVDTHIIRTKTDLDLWFREYEYRIEEFMMESFVKGNMYHIDGLILDSKLRFCWPSSYYNDGINQIKQNCVVTSSLLSSENLAIELENYTINFIKGFPMPTDTNFHLEVFVNENNEITFCEIACRAPGGRIEYYLEDIFGFNINEVLLRKVCKNDSIPFSYIGPSTHELEGIYGFLVIGPPKGKITNKPIIVKEPWILKLNYSGEINKNYLGSQYSSDSVAYLTCYGEGVSRMDLIKKMIDFKEKYHKLLLK</sequence>
<reference evidence="6 7" key="1">
    <citation type="submission" date="2023-03" db="EMBL/GenBank/DDBJ databases">
        <title>Bacillus Genome Sequencing.</title>
        <authorList>
            <person name="Dunlap C."/>
        </authorList>
    </citation>
    <scope>NUCLEOTIDE SEQUENCE [LARGE SCALE GENOMIC DNA]</scope>
    <source>
        <strain evidence="6 7">B-4107</strain>
    </source>
</reference>
<keyword evidence="3 4" id="KW-0067">ATP-binding</keyword>
<keyword evidence="1" id="KW-0436">Ligase</keyword>
<keyword evidence="7" id="KW-1185">Reference proteome</keyword>
<evidence type="ECO:0000256" key="4">
    <source>
        <dbReference type="PROSITE-ProRule" id="PRU00409"/>
    </source>
</evidence>
<dbReference type="PROSITE" id="PS50975">
    <property type="entry name" value="ATP_GRASP"/>
    <property type="match status" value="1"/>
</dbReference>
<dbReference type="PANTHER" id="PTHR43585:SF2">
    <property type="entry name" value="ATP-GRASP ENZYME FSQD"/>
    <property type="match status" value="1"/>
</dbReference>
<dbReference type="InterPro" id="IPR052032">
    <property type="entry name" value="ATP-dep_AA_Ligase"/>
</dbReference>
<keyword evidence="2 4" id="KW-0547">Nucleotide-binding</keyword>
<feature type="domain" description="ATP-grasp" evidence="5">
    <location>
        <begin position="112"/>
        <end position="305"/>
    </location>
</feature>
<dbReference type="Gene3D" id="3.40.50.20">
    <property type="match status" value="1"/>
</dbReference>
<evidence type="ECO:0000259" key="5">
    <source>
        <dbReference type="PROSITE" id="PS50975"/>
    </source>
</evidence>
<dbReference type="Proteomes" id="UP001341820">
    <property type="component" value="Unassembled WGS sequence"/>
</dbReference>
<dbReference type="SUPFAM" id="SSF56059">
    <property type="entry name" value="Glutathione synthetase ATP-binding domain-like"/>
    <property type="match status" value="1"/>
</dbReference>
<accession>A0ABU6NH39</accession>
<dbReference type="InterPro" id="IPR011761">
    <property type="entry name" value="ATP-grasp"/>
</dbReference>
<evidence type="ECO:0000256" key="3">
    <source>
        <dbReference type="ARBA" id="ARBA00022840"/>
    </source>
</evidence>